<dbReference type="SMART" id="SM00822">
    <property type="entry name" value="PKS_KR"/>
    <property type="match status" value="1"/>
</dbReference>
<dbReference type="InterPro" id="IPR020904">
    <property type="entry name" value="Sc_DH/Rdtase_CS"/>
</dbReference>
<dbReference type="RefSeq" id="WP_021345227.1">
    <property type="nucleotide sequence ID" value="NZ_JBITKD010000001.1"/>
</dbReference>
<proteinExistence type="inferred from homology"/>
<dbReference type="PROSITE" id="PS00061">
    <property type="entry name" value="ADH_SHORT"/>
    <property type="match status" value="1"/>
</dbReference>
<dbReference type="PRINTS" id="PR00080">
    <property type="entry name" value="SDRFAMILY"/>
</dbReference>
<dbReference type="InterPro" id="IPR002347">
    <property type="entry name" value="SDR_fam"/>
</dbReference>
<organism evidence="5 6">
    <name type="scientific">Rhodococcus erythropolis</name>
    <name type="common">Arthrobacter picolinophilus</name>
    <dbReference type="NCBI Taxonomy" id="1833"/>
    <lineage>
        <taxon>Bacteria</taxon>
        <taxon>Bacillati</taxon>
        <taxon>Actinomycetota</taxon>
        <taxon>Actinomycetes</taxon>
        <taxon>Mycobacteriales</taxon>
        <taxon>Nocardiaceae</taxon>
        <taxon>Rhodococcus</taxon>
        <taxon>Rhodococcus erythropolis group</taxon>
    </lineage>
</organism>
<dbReference type="Proteomes" id="UP000325576">
    <property type="component" value="Unassembled WGS sequence"/>
</dbReference>
<gene>
    <name evidence="5" type="ORF">BS297_19155</name>
</gene>
<dbReference type="Gene3D" id="3.40.50.720">
    <property type="entry name" value="NAD(P)-binding Rossmann-like Domain"/>
    <property type="match status" value="1"/>
</dbReference>
<feature type="domain" description="Ketoreductase" evidence="4">
    <location>
        <begin position="9"/>
        <end position="197"/>
    </location>
</feature>
<dbReference type="AlphaFoldDB" id="A0A5N5E6T8"/>
<dbReference type="EMBL" id="MRBO01000510">
    <property type="protein sequence ID" value="KAB2583724.1"/>
    <property type="molecule type" value="Genomic_DNA"/>
</dbReference>
<dbReference type="SUPFAM" id="SSF51735">
    <property type="entry name" value="NAD(P)-binding Rossmann-fold domains"/>
    <property type="match status" value="1"/>
</dbReference>
<dbReference type="PRINTS" id="PR00081">
    <property type="entry name" value="GDHRDH"/>
</dbReference>
<dbReference type="GO" id="GO:0016491">
    <property type="term" value="F:oxidoreductase activity"/>
    <property type="evidence" value="ECO:0007669"/>
    <property type="project" value="UniProtKB-KW"/>
</dbReference>
<evidence type="ECO:0000313" key="6">
    <source>
        <dbReference type="Proteomes" id="UP000325576"/>
    </source>
</evidence>
<evidence type="ECO:0000256" key="1">
    <source>
        <dbReference type="ARBA" id="ARBA00006484"/>
    </source>
</evidence>
<sequence length="307" mass="31630">MTASSLSGRVAVVTGGGKGLGRAVALHLASRGVTVIVNNRNRTLDASGRGPADQVVDEILEAGGHAVANHDDVTDPEVGRKLVDDALTRFGRLDFCITSAAVSGPQMLHRTTAENLSTVITTNVVGTALVAAEASRVMREAGFGRIVMIASTAGLHGEPTVSAYAASKGAVIALGRTAAGEGASRNVFTNVVLPYATTQMTESGMDPRFIDIMGADLVAPVVTALVDPESTTNGQVIVTAGNGVRSADAVEGSTEFLPTTTELDAKALDALLVTSRLGTPHTYPSAQEAFADFASELLDHHNQKARA</sequence>
<name>A0A5N5E6T8_RHOER</name>
<evidence type="ECO:0000313" key="5">
    <source>
        <dbReference type="EMBL" id="KAB2583724.1"/>
    </source>
</evidence>
<protein>
    <submittedName>
        <fullName evidence="5">Oxidoreductase</fullName>
    </submittedName>
</protein>
<dbReference type="Pfam" id="PF00106">
    <property type="entry name" value="adh_short"/>
    <property type="match status" value="1"/>
</dbReference>
<dbReference type="InterPro" id="IPR057326">
    <property type="entry name" value="KR_dom"/>
</dbReference>
<evidence type="ECO:0000256" key="3">
    <source>
        <dbReference type="RuleBase" id="RU000363"/>
    </source>
</evidence>
<evidence type="ECO:0000259" key="4">
    <source>
        <dbReference type="SMART" id="SM00822"/>
    </source>
</evidence>
<comment type="similarity">
    <text evidence="1 3">Belongs to the short-chain dehydrogenases/reductases (SDR) family.</text>
</comment>
<dbReference type="PANTHER" id="PTHR45024:SF2">
    <property type="entry name" value="SCP2 DOMAIN-CONTAINING PROTEIN"/>
    <property type="match status" value="1"/>
</dbReference>
<evidence type="ECO:0000256" key="2">
    <source>
        <dbReference type="ARBA" id="ARBA00023002"/>
    </source>
</evidence>
<dbReference type="PANTHER" id="PTHR45024">
    <property type="entry name" value="DEHYDROGENASES, SHORT CHAIN"/>
    <property type="match status" value="1"/>
</dbReference>
<dbReference type="InterPro" id="IPR051687">
    <property type="entry name" value="Peroxisomal_Beta-Oxidation"/>
</dbReference>
<reference evidence="5 6" key="1">
    <citation type="journal article" date="2017" name="Poromechanics V (2013)">
        <title>Genomic Characterization of the Arsenic-Tolerant Actinobacterium, &lt;i&gt;Rhodococcus erythropolis&lt;/i&gt; S43.</title>
        <authorList>
            <person name="Retamal-Morales G."/>
            <person name="Mehnert M."/>
            <person name="Schwabe R."/>
            <person name="Tischler D."/>
            <person name="Schloemann M."/>
            <person name="Levican G.J."/>
        </authorList>
    </citation>
    <scope>NUCLEOTIDE SEQUENCE [LARGE SCALE GENOMIC DNA]</scope>
    <source>
        <strain evidence="5 6">S43</strain>
    </source>
</reference>
<comment type="caution">
    <text evidence="5">The sequence shown here is derived from an EMBL/GenBank/DDBJ whole genome shotgun (WGS) entry which is preliminary data.</text>
</comment>
<dbReference type="InterPro" id="IPR036291">
    <property type="entry name" value="NAD(P)-bd_dom_sf"/>
</dbReference>
<keyword evidence="2" id="KW-0560">Oxidoreductase</keyword>
<accession>A0A5N5E6T8</accession>